<dbReference type="InterPro" id="IPR000269">
    <property type="entry name" value="Cu_amine_oxidase"/>
</dbReference>
<dbReference type="GO" id="GO:0005507">
    <property type="term" value="F:copper ion binding"/>
    <property type="evidence" value="ECO:0007669"/>
    <property type="project" value="InterPro"/>
</dbReference>
<dbReference type="GO" id="GO:0005886">
    <property type="term" value="C:plasma membrane"/>
    <property type="evidence" value="ECO:0007669"/>
    <property type="project" value="TreeGrafter"/>
</dbReference>
<keyword evidence="1" id="KW-0801">TPQ</keyword>
<keyword evidence="1" id="KW-0560">Oxidoreductase</keyword>
<dbReference type="PANTHER" id="PTHR10638:SF20">
    <property type="entry name" value="AMINE OXIDASE"/>
    <property type="match status" value="1"/>
</dbReference>
<comment type="cofactor">
    <cofactor evidence="1">
        <name>Cu cation</name>
        <dbReference type="ChEBI" id="CHEBI:23378"/>
    </cofactor>
    <text evidence="1">Contains 1 topaquinone per subunit.</text>
</comment>
<evidence type="ECO:0000256" key="2">
    <source>
        <dbReference type="SAM" id="SignalP"/>
    </source>
</evidence>
<dbReference type="GO" id="GO:0009308">
    <property type="term" value="P:amine metabolic process"/>
    <property type="evidence" value="ECO:0007669"/>
    <property type="project" value="UniProtKB-UniRule"/>
</dbReference>
<accession>A0A8B0SN04</accession>
<feature type="signal peptide" evidence="2">
    <location>
        <begin position="1"/>
        <end position="22"/>
    </location>
</feature>
<dbReference type="GO" id="GO:0048038">
    <property type="term" value="F:quinone binding"/>
    <property type="evidence" value="ECO:0007669"/>
    <property type="project" value="InterPro"/>
</dbReference>
<dbReference type="EMBL" id="CP072748">
    <property type="protein sequence ID" value="QTX11418.1"/>
    <property type="molecule type" value="Genomic_DNA"/>
</dbReference>
<evidence type="ECO:0000313" key="5">
    <source>
        <dbReference type="EMBL" id="QTX11418.1"/>
    </source>
</evidence>
<dbReference type="GO" id="GO:0008131">
    <property type="term" value="F:primary methylamine oxidase activity"/>
    <property type="evidence" value="ECO:0007669"/>
    <property type="project" value="InterPro"/>
</dbReference>
<reference evidence="4 6" key="1">
    <citation type="submission" date="2021-03" db="EMBL/GenBank/DDBJ databases">
        <title>Draft genome and methylome analysis of Thiotrix fructosivoruns ATCC 49748.</title>
        <authorList>
            <person name="Fomenkov A."/>
            <person name="Grabovich M.Y."/>
            <person name="Roberts R.J."/>
        </authorList>
    </citation>
    <scope>NUCLEOTIDE SEQUENCE [LARGE SCALE GENOMIC DNA]</scope>
    <source>
        <strain evidence="4 6">ATCC 49748</strain>
    </source>
</reference>
<name>A0A8B0SN04_9GAMM</name>
<proteinExistence type="inferred from homology"/>
<dbReference type="InterPro" id="IPR036460">
    <property type="entry name" value="Cu_amine_oxidase_C_sf"/>
</dbReference>
<dbReference type="EC" id="1.4.3.-" evidence="1"/>
<dbReference type="Proteomes" id="UP000664466">
    <property type="component" value="Unassembled WGS sequence"/>
</dbReference>
<dbReference type="RefSeq" id="WP_207250870.1">
    <property type="nucleotide sequence ID" value="NZ_JAFMPM010000006.1"/>
</dbReference>
<dbReference type="Pfam" id="PF01179">
    <property type="entry name" value="Cu_amine_oxid"/>
    <property type="match status" value="1"/>
</dbReference>
<evidence type="ECO:0000313" key="6">
    <source>
        <dbReference type="Proteomes" id="UP000664466"/>
    </source>
</evidence>
<comment type="PTM">
    <text evidence="1">Topaquinone (TPQ) is generated by copper-dependent autoxidation of a specific tyrosyl residue.</text>
</comment>
<gene>
    <name evidence="5" type="ORF">J1836_003410</name>
    <name evidence="4" type="ORF">J1836_09415</name>
</gene>
<dbReference type="PANTHER" id="PTHR10638">
    <property type="entry name" value="COPPER AMINE OXIDASE"/>
    <property type="match status" value="1"/>
</dbReference>
<keyword evidence="1" id="KW-0186">Copper</keyword>
<evidence type="ECO:0000313" key="4">
    <source>
        <dbReference type="EMBL" id="MBO0613142.1"/>
    </source>
</evidence>
<reference evidence="5" key="2">
    <citation type="submission" date="2021-04" db="EMBL/GenBank/DDBJ databases">
        <title>Complete Genome and methylome analysis of Thiothrix fructosivorans ATCC 49748.</title>
        <authorList>
            <person name="Fomenkov A."/>
            <person name="Sun L."/>
            <person name="Vincze T."/>
            <person name="Grabovich M.Y."/>
            <person name="Roberts R.J."/>
        </authorList>
    </citation>
    <scope>NUCLEOTIDE SEQUENCE</scope>
    <source>
        <strain evidence="5">ATCC 49748</strain>
    </source>
</reference>
<sequence>MHYRTPLLALSLLALWQSPAFAAPSTACNGQTLSKTFASGASWNLCWAVRPAEGIVLSQVTYKAPNNAARRVLGEAALSQLETAFDDGSVAPLMLTTEAGFGGNNLQTLTAPDCAGGTLRADNGRNVLCETTRSHGYFYKYTTQRQGQLLELASHSQIGARNYSVRWRFFENGTIEPSVGLSGELPVVDATAAQYGWPAMKSGKIATGFTDHALWRLDFDLDTTHANDVVEEITSTPTTDRLRKTKAITALNTETGRSFDPETKRFWRIRDGILTNGSVGQISYELVPNHYDASRANSSNASWLAQDVFFTRYNACEKYAANNPTSACGGNVSQFANAESINQQDVVVWYKQSYHHLPRSEDSNRISTVWSSFQLLPRDWHSTNPF</sequence>
<dbReference type="SUPFAM" id="SSF49998">
    <property type="entry name" value="Amine oxidase catalytic domain"/>
    <property type="match status" value="1"/>
</dbReference>
<dbReference type="InterPro" id="IPR015798">
    <property type="entry name" value="Cu_amine_oxidase_C"/>
</dbReference>
<dbReference type="EMBL" id="JAFMPM010000006">
    <property type="protein sequence ID" value="MBO0613142.1"/>
    <property type="molecule type" value="Genomic_DNA"/>
</dbReference>
<keyword evidence="2" id="KW-0732">Signal</keyword>
<evidence type="ECO:0000256" key="1">
    <source>
        <dbReference type="RuleBase" id="RU000672"/>
    </source>
</evidence>
<evidence type="ECO:0000259" key="3">
    <source>
        <dbReference type="Pfam" id="PF01179"/>
    </source>
</evidence>
<protein>
    <recommendedName>
        <fullName evidence="1">Amine oxidase</fullName>
        <ecNumber evidence="1">1.4.3.-</ecNumber>
    </recommendedName>
</protein>
<keyword evidence="6" id="KW-1185">Reference proteome</keyword>
<comment type="similarity">
    <text evidence="1">Belongs to the copper/topaquinone oxidase family.</text>
</comment>
<organism evidence="5">
    <name type="scientific">Thiothrix fructosivorans</name>
    <dbReference type="NCBI Taxonomy" id="111770"/>
    <lineage>
        <taxon>Bacteria</taxon>
        <taxon>Pseudomonadati</taxon>
        <taxon>Pseudomonadota</taxon>
        <taxon>Gammaproteobacteria</taxon>
        <taxon>Thiotrichales</taxon>
        <taxon>Thiotrichaceae</taxon>
        <taxon>Thiothrix</taxon>
    </lineage>
</organism>
<keyword evidence="1" id="KW-0479">Metal-binding</keyword>
<feature type="domain" description="Copper amine oxidase catalytic" evidence="3">
    <location>
        <begin position="142"/>
        <end position="385"/>
    </location>
</feature>
<feature type="chain" id="PRO_5032438753" description="Amine oxidase" evidence="2">
    <location>
        <begin position="23"/>
        <end position="386"/>
    </location>
</feature>
<dbReference type="AlphaFoldDB" id="A0A8B0SN04"/>
<dbReference type="Gene3D" id="2.70.98.20">
    <property type="entry name" value="Copper amine oxidase, catalytic domain"/>
    <property type="match status" value="1"/>
</dbReference>